<organism evidence="8 9">
    <name type="scientific">Paucilactobacillus hokkaidonensis JCM 18461</name>
    <dbReference type="NCBI Taxonomy" id="1291742"/>
    <lineage>
        <taxon>Bacteria</taxon>
        <taxon>Bacillati</taxon>
        <taxon>Bacillota</taxon>
        <taxon>Bacilli</taxon>
        <taxon>Lactobacillales</taxon>
        <taxon>Lactobacillaceae</taxon>
        <taxon>Paucilactobacillus</taxon>
    </lineage>
</organism>
<comment type="similarity">
    <text evidence="1">Belongs to the peptidase C40 family.</text>
</comment>
<evidence type="ECO:0000256" key="1">
    <source>
        <dbReference type="ARBA" id="ARBA00007074"/>
    </source>
</evidence>
<keyword evidence="6" id="KW-0732">Signal</keyword>
<evidence type="ECO:0000313" key="9">
    <source>
        <dbReference type="Proteomes" id="UP000031620"/>
    </source>
</evidence>
<proteinExistence type="inferred from homology"/>
<evidence type="ECO:0000313" key="8">
    <source>
        <dbReference type="EMBL" id="BAP86363.1"/>
    </source>
</evidence>
<keyword evidence="3" id="KW-0378">Hydrolase</keyword>
<evidence type="ECO:0000259" key="7">
    <source>
        <dbReference type="PROSITE" id="PS51935"/>
    </source>
</evidence>
<feature type="chain" id="PRO_5009752245" evidence="6">
    <location>
        <begin position="31"/>
        <end position="378"/>
    </location>
</feature>
<dbReference type="InterPro" id="IPR038765">
    <property type="entry name" value="Papain-like_cys_pep_sf"/>
</dbReference>
<gene>
    <name evidence="8" type="ORF">LOOC260_118570</name>
</gene>
<keyword evidence="4" id="KW-0788">Thiol protease</keyword>
<dbReference type="PANTHER" id="PTHR47053:SF1">
    <property type="entry name" value="MUREIN DD-ENDOPEPTIDASE MEPH-RELATED"/>
    <property type="match status" value="1"/>
</dbReference>
<dbReference type="GO" id="GO:0008234">
    <property type="term" value="F:cysteine-type peptidase activity"/>
    <property type="evidence" value="ECO:0007669"/>
    <property type="project" value="UniProtKB-KW"/>
</dbReference>
<feature type="signal peptide" evidence="6">
    <location>
        <begin position="1"/>
        <end position="30"/>
    </location>
</feature>
<feature type="domain" description="NlpC/P60" evidence="7">
    <location>
        <begin position="260"/>
        <end position="378"/>
    </location>
</feature>
<dbReference type="Proteomes" id="UP000031620">
    <property type="component" value="Chromosome"/>
</dbReference>
<dbReference type="Pfam" id="PF00877">
    <property type="entry name" value="NLPC_P60"/>
    <property type="match status" value="1"/>
</dbReference>
<feature type="compositionally biased region" description="Polar residues" evidence="5">
    <location>
        <begin position="222"/>
        <end position="257"/>
    </location>
</feature>
<evidence type="ECO:0000256" key="6">
    <source>
        <dbReference type="SAM" id="SignalP"/>
    </source>
</evidence>
<dbReference type="STRING" id="1291742.LOOC260_118570"/>
<protein>
    <submittedName>
        <fullName evidence="8">NlpC/P60 family peptidase</fullName>
    </submittedName>
</protein>
<feature type="compositionally biased region" description="Low complexity" evidence="5">
    <location>
        <begin position="208"/>
        <end position="221"/>
    </location>
</feature>
<dbReference type="PROSITE" id="PS51935">
    <property type="entry name" value="NLPC_P60"/>
    <property type="match status" value="1"/>
</dbReference>
<evidence type="ECO:0000256" key="4">
    <source>
        <dbReference type="ARBA" id="ARBA00022807"/>
    </source>
</evidence>
<dbReference type="HOGENOM" id="CLU_610835_0_0_9"/>
<evidence type="ECO:0000256" key="5">
    <source>
        <dbReference type="SAM" id="MobiDB-lite"/>
    </source>
</evidence>
<dbReference type="EMBL" id="AP014680">
    <property type="protein sequence ID" value="BAP86363.1"/>
    <property type="molecule type" value="Genomic_DNA"/>
</dbReference>
<dbReference type="InterPro" id="IPR051202">
    <property type="entry name" value="Peptidase_C40"/>
</dbReference>
<reference evidence="8 9" key="1">
    <citation type="submission" date="2014-11" db="EMBL/GenBank/DDBJ databases">
        <title>Complete genome sequence and analysis of Lactobacillus hokkaidonensis LOOC260T.</title>
        <authorList>
            <person name="Tanizawa Y."/>
            <person name="Tohno M."/>
            <person name="Kaminuma E."/>
            <person name="Nakamura Y."/>
            <person name="Arita M."/>
        </authorList>
    </citation>
    <scope>NUCLEOTIDE SEQUENCE [LARGE SCALE GENOMIC DNA]</scope>
    <source>
        <strain evidence="8 9">LOOC260</strain>
    </source>
</reference>
<accession>A0A0A1GZD0</accession>
<dbReference type="SUPFAM" id="SSF54001">
    <property type="entry name" value="Cysteine proteinases"/>
    <property type="match status" value="1"/>
</dbReference>
<dbReference type="Gene3D" id="3.90.1720.10">
    <property type="entry name" value="endopeptidase domain like (from Nostoc punctiforme)"/>
    <property type="match status" value="1"/>
</dbReference>
<evidence type="ECO:0000256" key="3">
    <source>
        <dbReference type="ARBA" id="ARBA00022801"/>
    </source>
</evidence>
<evidence type="ECO:0000256" key="2">
    <source>
        <dbReference type="ARBA" id="ARBA00022670"/>
    </source>
</evidence>
<dbReference type="AlphaFoldDB" id="A0A0A1GZD0"/>
<sequence>MKLMKKNTPILVTALSLTGIVLFTGKPAEAATTQATVSYQIGATTVWSSPSYSSKPISYLAPNSKVTLDVKKSVNKVNWYQLAENQWVPETYLKMAQETTVTPTATATTKTVVANLKDAAITIWTDSAGTTPTGEYLSYGTAITIQGQQEINGVTWFRIDQGWVPETYLASDNNGTPYYINSQTKQLSAPQQSATSETVSTNDSSDDTIAPTTAAQSSTSSNIMQTTKSALPQEQSVNNQSSAAANTGAQKTTNTNAASQSTIENIINAAEAQIGVPYVWGGKTPSGFDCSGLVGYAFRQAGKEVGGYTVAQESAGTKVSLDNLQPGDILFWGEPGASYHDAIYIGNNQYIDSPKPSDSVGIRTINSYFSPSFAVRVF</sequence>
<dbReference type="KEGG" id="lho:LOOC260_118570"/>
<feature type="compositionally biased region" description="Polar residues" evidence="5">
    <location>
        <begin position="184"/>
        <end position="203"/>
    </location>
</feature>
<name>A0A0A1GZD0_9LACO</name>
<keyword evidence="2" id="KW-0645">Protease</keyword>
<dbReference type="GO" id="GO:0006508">
    <property type="term" value="P:proteolysis"/>
    <property type="evidence" value="ECO:0007669"/>
    <property type="project" value="UniProtKB-KW"/>
</dbReference>
<feature type="region of interest" description="Disordered" evidence="5">
    <location>
        <begin position="184"/>
        <end position="257"/>
    </location>
</feature>
<dbReference type="PANTHER" id="PTHR47053">
    <property type="entry name" value="MUREIN DD-ENDOPEPTIDASE MEPH-RELATED"/>
    <property type="match status" value="1"/>
</dbReference>
<dbReference type="InterPro" id="IPR000064">
    <property type="entry name" value="NLP_P60_dom"/>
</dbReference>